<feature type="compositionally biased region" description="Acidic residues" evidence="1">
    <location>
        <begin position="248"/>
        <end position="265"/>
    </location>
</feature>
<protein>
    <submittedName>
        <fullName evidence="2">Uncharacterized protein</fullName>
    </submittedName>
</protein>
<proteinExistence type="predicted"/>
<evidence type="ECO:0000256" key="1">
    <source>
        <dbReference type="SAM" id="MobiDB-lite"/>
    </source>
</evidence>
<dbReference type="EMBL" id="BFEA01000001">
    <property type="protein sequence ID" value="GBG58851.1"/>
    <property type="molecule type" value="Genomic_DNA"/>
</dbReference>
<feature type="compositionally biased region" description="Acidic residues" evidence="1">
    <location>
        <begin position="198"/>
        <end position="240"/>
    </location>
</feature>
<feature type="compositionally biased region" description="Basic and acidic residues" evidence="1">
    <location>
        <begin position="276"/>
        <end position="299"/>
    </location>
</feature>
<keyword evidence="3" id="KW-1185">Reference proteome</keyword>
<dbReference type="Gramene" id="GBG58851">
    <property type="protein sequence ID" value="GBG58851"/>
    <property type="gene ID" value="CBR_g250"/>
</dbReference>
<name>A0A388JM57_CHABU</name>
<dbReference type="AlphaFoldDB" id="A0A388JM57"/>
<comment type="caution">
    <text evidence="2">The sequence shown here is derived from an EMBL/GenBank/DDBJ whole genome shotgun (WGS) entry which is preliminary data.</text>
</comment>
<reference evidence="2 3" key="1">
    <citation type="journal article" date="2018" name="Cell">
        <title>The Chara Genome: Secondary Complexity and Implications for Plant Terrestrialization.</title>
        <authorList>
            <person name="Nishiyama T."/>
            <person name="Sakayama H."/>
            <person name="Vries J.D."/>
            <person name="Buschmann H."/>
            <person name="Saint-Marcoux D."/>
            <person name="Ullrich K.K."/>
            <person name="Haas F.B."/>
            <person name="Vanderstraeten L."/>
            <person name="Becker D."/>
            <person name="Lang D."/>
            <person name="Vosolsobe S."/>
            <person name="Rombauts S."/>
            <person name="Wilhelmsson P.K.I."/>
            <person name="Janitza P."/>
            <person name="Kern R."/>
            <person name="Heyl A."/>
            <person name="Rumpler F."/>
            <person name="Villalobos L.I.A.C."/>
            <person name="Clay J.M."/>
            <person name="Skokan R."/>
            <person name="Toyoda A."/>
            <person name="Suzuki Y."/>
            <person name="Kagoshima H."/>
            <person name="Schijlen E."/>
            <person name="Tajeshwar N."/>
            <person name="Catarino B."/>
            <person name="Hetherington A.J."/>
            <person name="Saltykova A."/>
            <person name="Bonnot C."/>
            <person name="Breuninger H."/>
            <person name="Symeonidi A."/>
            <person name="Radhakrishnan G.V."/>
            <person name="Van Nieuwerburgh F."/>
            <person name="Deforce D."/>
            <person name="Chang C."/>
            <person name="Karol K.G."/>
            <person name="Hedrich R."/>
            <person name="Ulvskov P."/>
            <person name="Glockner G."/>
            <person name="Delwiche C.F."/>
            <person name="Petrasek J."/>
            <person name="Van de Peer Y."/>
            <person name="Friml J."/>
            <person name="Beilby M."/>
            <person name="Dolan L."/>
            <person name="Kohara Y."/>
            <person name="Sugano S."/>
            <person name="Fujiyama A."/>
            <person name="Delaux P.-M."/>
            <person name="Quint M."/>
            <person name="TheiBen G."/>
            <person name="Hagemann M."/>
            <person name="Harholt J."/>
            <person name="Dunand C."/>
            <person name="Zachgo S."/>
            <person name="Langdale J."/>
            <person name="Maumus F."/>
            <person name="Straeten D.V.D."/>
            <person name="Gould S.B."/>
            <person name="Rensing S.A."/>
        </authorList>
    </citation>
    <scope>NUCLEOTIDE SEQUENCE [LARGE SCALE GENOMIC DNA]</scope>
    <source>
        <strain evidence="2 3">S276</strain>
    </source>
</reference>
<organism evidence="2 3">
    <name type="scientific">Chara braunii</name>
    <name type="common">Braun's stonewort</name>
    <dbReference type="NCBI Taxonomy" id="69332"/>
    <lineage>
        <taxon>Eukaryota</taxon>
        <taxon>Viridiplantae</taxon>
        <taxon>Streptophyta</taxon>
        <taxon>Charophyceae</taxon>
        <taxon>Charales</taxon>
        <taxon>Characeae</taxon>
        <taxon>Chara</taxon>
    </lineage>
</organism>
<evidence type="ECO:0000313" key="3">
    <source>
        <dbReference type="Proteomes" id="UP000265515"/>
    </source>
</evidence>
<feature type="region of interest" description="Disordered" evidence="1">
    <location>
        <begin position="196"/>
        <end position="376"/>
    </location>
</feature>
<accession>A0A388JM57</accession>
<feature type="compositionally biased region" description="Low complexity" evidence="1">
    <location>
        <begin position="367"/>
        <end position="376"/>
    </location>
</feature>
<evidence type="ECO:0000313" key="2">
    <source>
        <dbReference type="EMBL" id="GBG58851.1"/>
    </source>
</evidence>
<gene>
    <name evidence="2" type="ORF">CBR_g250</name>
</gene>
<sequence>MNRQRLSTFNLPSDIPTFWQSVVDPALSFRIRQLDVPILDATKWAQWWHAYMALNFCLLEVVFHWAKPAQRSKKDEIPDNKSELLIVQAWRTDTKGEILGILFGEVCDGHLDSITDEVLVFLTQLLDDLPLDILSHCDERSGTATLARTLTPYLMWSTCTVLDVDHCYYPFEGAYLVIDVTDLSFLDPLIPRVNVAETSEEAEEEEEEAVEEGIEEEDHLQYTEGEEMPEEEESEAESDDPDYHESENAESEEASLEREETEEEEARLGESSGSDELSREEREVVAQRKRAVVEGKQLIEELGGAPPQLLQGDPTLNLELPQEEAERNGGATIEGSGSRRRRRSESPAQSFPRPNLRLRRDAGAQASSSIVIPSSS</sequence>
<dbReference type="Proteomes" id="UP000265515">
    <property type="component" value="Unassembled WGS sequence"/>
</dbReference>